<proteinExistence type="predicted"/>
<dbReference type="EMBL" id="FJUW01000021">
    <property type="protein sequence ID" value="CZT01159.1"/>
    <property type="molecule type" value="Genomic_DNA"/>
</dbReference>
<reference evidence="2" key="1">
    <citation type="submission" date="2016-03" db="EMBL/GenBank/DDBJ databases">
        <authorList>
            <person name="Ploux O."/>
        </authorList>
    </citation>
    <scope>NUCLEOTIDE SEQUENCE [LARGE SCALE GENOMIC DNA]</scope>
    <source>
        <strain evidence="2">UK7</strain>
    </source>
</reference>
<sequence>MVLVSRGITIQYNSSSIAFRSKARNFPNTYYIIIEIRASGVFKASILAIEFRVYYYTRSISDYEGEKPRVEALRQIYVLVLAINLVSKLREFSSFKTTLGNNYNIIVITILRAYNSEFYGPLVLLELGGNLT</sequence>
<dbReference type="AlphaFoldDB" id="A0A1E1KT00"/>
<protein>
    <submittedName>
        <fullName evidence="1">Uncharacterized protein</fullName>
    </submittedName>
</protein>
<organism evidence="1 2">
    <name type="scientific">Rhynchosporium graminicola</name>
    <dbReference type="NCBI Taxonomy" id="2792576"/>
    <lineage>
        <taxon>Eukaryota</taxon>
        <taxon>Fungi</taxon>
        <taxon>Dikarya</taxon>
        <taxon>Ascomycota</taxon>
        <taxon>Pezizomycotina</taxon>
        <taxon>Leotiomycetes</taxon>
        <taxon>Helotiales</taxon>
        <taxon>Ploettnerulaceae</taxon>
        <taxon>Rhynchosporium</taxon>
    </lineage>
</organism>
<gene>
    <name evidence="1" type="ORF">RCO7_14023</name>
</gene>
<evidence type="ECO:0000313" key="1">
    <source>
        <dbReference type="EMBL" id="CZT01159.1"/>
    </source>
</evidence>
<keyword evidence="2" id="KW-1185">Reference proteome</keyword>
<accession>A0A1E1KT00</accession>
<evidence type="ECO:0000313" key="2">
    <source>
        <dbReference type="Proteomes" id="UP000178129"/>
    </source>
</evidence>
<dbReference type="Proteomes" id="UP000178129">
    <property type="component" value="Unassembled WGS sequence"/>
</dbReference>
<name>A0A1E1KT00_9HELO</name>
<dbReference type="InParanoid" id="A0A1E1KT00"/>
<comment type="caution">
    <text evidence="1">The sequence shown here is derived from an EMBL/GenBank/DDBJ whole genome shotgun (WGS) entry which is preliminary data.</text>
</comment>